<sequence>MKDVWYLDRLDQAEALLKPQRVDVLRQLAEPKSCAEVGEVLGQTPQRVYYHVQRLVEAGLVTQVSQRRVRAVREGIYQAVARSFWLSPALVGPLAARSRDELSLGYLLDLVEVVQGDVARLGRRTPEREVPSLAVDGEVWLRPGQRQPFMDDLRAALQGLLTKYGGDAGEGYRVALFCYPRTEDDDE</sequence>
<gene>
    <name evidence="1" type="ORF">EWH70_00295</name>
</gene>
<organism evidence="1 2">
    <name type="scientific">Amycolatopsis suaedae</name>
    <dbReference type="NCBI Taxonomy" id="2510978"/>
    <lineage>
        <taxon>Bacteria</taxon>
        <taxon>Bacillati</taxon>
        <taxon>Actinomycetota</taxon>
        <taxon>Actinomycetes</taxon>
        <taxon>Pseudonocardiales</taxon>
        <taxon>Pseudonocardiaceae</taxon>
        <taxon>Amycolatopsis</taxon>
    </lineage>
</organism>
<dbReference type="OrthoDB" id="9788770at2"/>
<dbReference type="Pfam" id="PF12840">
    <property type="entry name" value="HTH_20"/>
    <property type="match status" value="1"/>
</dbReference>
<accession>A0A4Q7JDR4</accession>
<protein>
    <submittedName>
        <fullName evidence="1">ArsR family transcriptional regulator</fullName>
    </submittedName>
</protein>
<reference evidence="1 2" key="1">
    <citation type="submission" date="2019-02" db="EMBL/GenBank/DDBJ databases">
        <title>Draft genome sequence of Amycolatopsis sp. 8-3EHSu isolated from roots of Suaeda maritima.</title>
        <authorList>
            <person name="Duangmal K."/>
            <person name="Chantavorakit T."/>
        </authorList>
    </citation>
    <scope>NUCLEOTIDE SEQUENCE [LARGE SCALE GENOMIC DNA]</scope>
    <source>
        <strain evidence="1 2">8-3EHSu</strain>
    </source>
</reference>
<name>A0A4Q7JDR4_9PSEU</name>
<dbReference type="Proteomes" id="UP000292003">
    <property type="component" value="Unassembled WGS sequence"/>
</dbReference>
<keyword evidence="2" id="KW-1185">Reference proteome</keyword>
<dbReference type="InterPro" id="IPR036390">
    <property type="entry name" value="WH_DNA-bd_sf"/>
</dbReference>
<proteinExistence type="predicted"/>
<dbReference type="SUPFAM" id="SSF46785">
    <property type="entry name" value="Winged helix' DNA-binding domain"/>
    <property type="match status" value="1"/>
</dbReference>
<dbReference type="InterPro" id="IPR011991">
    <property type="entry name" value="ArsR-like_HTH"/>
</dbReference>
<evidence type="ECO:0000313" key="2">
    <source>
        <dbReference type="Proteomes" id="UP000292003"/>
    </source>
</evidence>
<evidence type="ECO:0000313" key="1">
    <source>
        <dbReference type="EMBL" id="RZQ65577.1"/>
    </source>
</evidence>
<dbReference type="AlphaFoldDB" id="A0A4Q7JDR4"/>
<comment type="caution">
    <text evidence="1">The sequence shown here is derived from an EMBL/GenBank/DDBJ whole genome shotgun (WGS) entry which is preliminary data.</text>
</comment>
<dbReference type="RefSeq" id="WP_130473149.1">
    <property type="nucleotide sequence ID" value="NZ_SFCC01000001.1"/>
</dbReference>
<dbReference type="Gene3D" id="1.10.10.10">
    <property type="entry name" value="Winged helix-like DNA-binding domain superfamily/Winged helix DNA-binding domain"/>
    <property type="match status" value="1"/>
</dbReference>
<dbReference type="InterPro" id="IPR036388">
    <property type="entry name" value="WH-like_DNA-bd_sf"/>
</dbReference>
<dbReference type="EMBL" id="SFCC01000001">
    <property type="protein sequence ID" value="RZQ65577.1"/>
    <property type="molecule type" value="Genomic_DNA"/>
</dbReference>
<dbReference type="CDD" id="cd00090">
    <property type="entry name" value="HTH_ARSR"/>
    <property type="match status" value="1"/>
</dbReference>